<evidence type="ECO:0000313" key="8">
    <source>
        <dbReference type="EMBL" id="MED6240062.1"/>
    </source>
</evidence>
<dbReference type="InterPro" id="IPR009100">
    <property type="entry name" value="AcylCoA_DH/oxidase_NM_dom_sf"/>
</dbReference>
<comment type="caution">
    <text evidence="8">The sequence shown here is derived from an EMBL/GenBank/DDBJ whole genome shotgun (WGS) entry which is preliminary data.</text>
</comment>
<comment type="cofactor">
    <cofactor evidence="1">
        <name>FAD</name>
        <dbReference type="ChEBI" id="CHEBI:57692"/>
    </cofactor>
</comment>
<keyword evidence="4" id="KW-0274">FAD</keyword>
<dbReference type="InterPro" id="IPR012258">
    <property type="entry name" value="Acyl-CoA_oxidase"/>
</dbReference>
<evidence type="ECO:0000256" key="5">
    <source>
        <dbReference type="ARBA" id="ARBA00023002"/>
    </source>
</evidence>
<accession>A0ABU7APD7</accession>
<evidence type="ECO:0000256" key="1">
    <source>
        <dbReference type="ARBA" id="ARBA00001974"/>
    </source>
</evidence>
<dbReference type="InterPro" id="IPR055060">
    <property type="entry name" value="ACOX_C_alpha1"/>
</dbReference>
<dbReference type="SUPFAM" id="SSF47203">
    <property type="entry name" value="Acyl-CoA dehydrogenase C-terminal domain-like"/>
    <property type="match status" value="1"/>
</dbReference>
<keyword evidence="3" id="KW-0285">Flavoprotein</keyword>
<dbReference type="PANTHER" id="PTHR10909:SF390">
    <property type="entry name" value="PEROXISOMAL ACYL-COENZYME A OXIDASE 3"/>
    <property type="match status" value="1"/>
</dbReference>
<organism evidence="8 9">
    <name type="scientific">Ataeniobius toweri</name>
    <dbReference type="NCBI Taxonomy" id="208326"/>
    <lineage>
        <taxon>Eukaryota</taxon>
        <taxon>Metazoa</taxon>
        <taxon>Chordata</taxon>
        <taxon>Craniata</taxon>
        <taxon>Vertebrata</taxon>
        <taxon>Euteleostomi</taxon>
        <taxon>Actinopterygii</taxon>
        <taxon>Neopterygii</taxon>
        <taxon>Teleostei</taxon>
        <taxon>Neoteleostei</taxon>
        <taxon>Acanthomorphata</taxon>
        <taxon>Ovalentaria</taxon>
        <taxon>Atherinomorphae</taxon>
        <taxon>Cyprinodontiformes</taxon>
        <taxon>Goodeidae</taxon>
        <taxon>Ataeniobius</taxon>
    </lineage>
</organism>
<dbReference type="Gene3D" id="1.20.140.10">
    <property type="entry name" value="Butyryl-CoA Dehydrogenase, subunit A, domain 3"/>
    <property type="match status" value="1"/>
</dbReference>
<evidence type="ECO:0000313" key="9">
    <source>
        <dbReference type="Proteomes" id="UP001345963"/>
    </source>
</evidence>
<dbReference type="Proteomes" id="UP001345963">
    <property type="component" value="Unassembled WGS sequence"/>
</dbReference>
<evidence type="ECO:0000259" key="7">
    <source>
        <dbReference type="Pfam" id="PF22924"/>
    </source>
</evidence>
<reference evidence="8 9" key="1">
    <citation type="submission" date="2021-07" db="EMBL/GenBank/DDBJ databases">
        <authorList>
            <person name="Palmer J.M."/>
        </authorList>
    </citation>
    <scope>NUCLEOTIDE SEQUENCE [LARGE SCALE GENOMIC DNA]</scope>
    <source>
        <strain evidence="8 9">AT_MEX2019</strain>
        <tissue evidence="8">Muscle</tissue>
    </source>
</reference>
<sequence length="269" mass="29888">MFRATIVKLGSSRHSKLLEDTEDMTSFGCFAMTELSHGSNTKAIRTTATYDSVSQEFVINSPDFEAAKFWVGNLGKTATHAIVFAQLYTPDKVCHGLHPFIIPVRDPKTLMALPGVLVGDVGKKVGQNGLDNGFAYFHNMRIPRENLLNKAGDVTPDGHYVSPFKDANKRFGSFMSALSGGRIFITRMALAKLKMALTVAIRFSASRQQFGPKDTEEIPILEYQLQQWRLIPYLAAAYALEQFSKSIFLEFTEFQIGQMTGATSNRQVS</sequence>
<dbReference type="EMBL" id="JAHUTI010022880">
    <property type="protein sequence ID" value="MED6240062.1"/>
    <property type="molecule type" value="Genomic_DNA"/>
</dbReference>
<evidence type="ECO:0000256" key="4">
    <source>
        <dbReference type="ARBA" id="ARBA00022827"/>
    </source>
</evidence>
<protein>
    <submittedName>
        <fullName evidence="8">Acyl-Coenzyme A oxidase</fullName>
    </submittedName>
</protein>
<dbReference type="Pfam" id="PF22924">
    <property type="entry name" value="ACOX_C_alpha1"/>
    <property type="match status" value="1"/>
</dbReference>
<feature type="domain" description="Acyl-CoA oxidase/dehydrogenase middle" evidence="6">
    <location>
        <begin position="29"/>
        <end position="139"/>
    </location>
</feature>
<comment type="pathway">
    <text evidence="2">Lipid metabolism.</text>
</comment>
<name>A0ABU7APD7_9TELE</name>
<evidence type="ECO:0000256" key="2">
    <source>
        <dbReference type="ARBA" id="ARBA00005189"/>
    </source>
</evidence>
<evidence type="ECO:0000256" key="3">
    <source>
        <dbReference type="ARBA" id="ARBA00022630"/>
    </source>
</evidence>
<gene>
    <name evidence="8" type="primary">ACOX3_1</name>
    <name evidence="8" type="ORF">ATANTOWER_015518</name>
</gene>
<dbReference type="Gene3D" id="2.40.110.10">
    <property type="entry name" value="Butyryl-CoA Dehydrogenase, subunit A, domain 2"/>
    <property type="match status" value="1"/>
</dbReference>
<keyword evidence="5" id="KW-0560">Oxidoreductase</keyword>
<dbReference type="InterPro" id="IPR046373">
    <property type="entry name" value="Acyl-CoA_Oxase/DH_mid-dom_sf"/>
</dbReference>
<dbReference type="PANTHER" id="PTHR10909">
    <property type="entry name" value="ELECTRON TRANSPORT OXIDOREDUCTASE"/>
    <property type="match status" value="1"/>
</dbReference>
<feature type="domain" description="Acyl-CoA oxidase C-alpha1" evidence="7">
    <location>
        <begin position="178"/>
        <end position="254"/>
    </location>
</feature>
<dbReference type="Pfam" id="PF02770">
    <property type="entry name" value="Acyl-CoA_dh_M"/>
    <property type="match status" value="1"/>
</dbReference>
<evidence type="ECO:0000259" key="6">
    <source>
        <dbReference type="Pfam" id="PF02770"/>
    </source>
</evidence>
<keyword evidence="9" id="KW-1185">Reference proteome</keyword>
<dbReference type="InterPro" id="IPR036250">
    <property type="entry name" value="AcylCo_DH-like_C"/>
</dbReference>
<dbReference type="SUPFAM" id="SSF56645">
    <property type="entry name" value="Acyl-CoA dehydrogenase NM domain-like"/>
    <property type="match status" value="1"/>
</dbReference>
<dbReference type="InterPro" id="IPR006091">
    <property type="entry name" value="Acyl-CoA_Oxase/DH_mid-dom"/>
</dbReference>
<proteinExistence type="predicted"/>